<evidence type="ECO:0000256" key="1">
    <source>
        <dbReference type="ARBA" id="ARBA00023098"/>
    </source>
</evidence>
<proteinExistence type="predicted"/>
<feature type="transmembrane region" description="Helical" evidence="3">
    <location>
        <begin position="214"/>
        <end position="234"/>
    </location>
</feature>
<keyword evidence="2" id="KW-0378">Hydrolase</keyword>
<comment type="caution">
    <text evidence="2">Lacks conserved residue(s) required for the propagation of feature annotation.</text>
</comment>
<feature type="short sequence motif" description="DGA/G" evidence="2">
    <location>
        <begin position="774"/>
        <end position="776"/>
    </location>
</feature>
<dbReference type="Pfam" id="PF01734">
    <property type="entry name" value="Patatin"/>
    <property type="match status" value="1"/>
</dbReference>
<organism evidence="5 6">
    <name type="scientific">Fibrella rubiginis</name>
    <dbReference type="NCBI Taxonomy" id="2817060"/>
    <lineage>
        <taxon>Bacteria</taxon>
        <taxon>Pseudomonadati</taxon>
        <taxon>Bacteroidota</taxon>
        <taxon>Cytophagia</taxon>
        <taxon>Cytophagales</taxon>
        <taxon>Spirosomataceae</taxon>
        <taxon>Fibrella</taxon>
    </lineage>
</organism>
<feature type="transmembrane region" description="Helical" evidence="3">
    <location>
        <begin position="359"/>
        <end position="377"/>
    </location>
</feature>
<feature type="transmembrane region" description="Helical" evidence="3">
    <location>
        <begin position="409"/>
        <end position="429"/>
    </location>
</feature>
<feature type="transmembrane region" description="Helical" evidence="3">
    <location>
        <begin position="332"/>
        <end position="353"/>
    </location>
</feature>
<dbReference type="GO" id="GO:0016042">
    <property type="term" value="P:lipid catabolic process"/>
    <property type="evidence" value="ECO:0007669"/>
    <property type="project" value="UniProtKB-UniRule"/>
</dbReference>
<dbReference type="AlphaFoldDB" id="A0A939GKT0"/>
<feature type="transmembrane region" description="Helical" evidence="3">
    <location>
        <begin position="20"/>
        <end position="38"/>
    </location>
</feature>
<name>A0A939GKT0_9BACT</name>
<evidence type="ECO:0000259" key="4">
    <source>
        <dbReference type="PROSITE" id="PS51635"/>
    </source>
</evidence>
<dbReference type="PROSITE" id="PS51635">
    <property type="entry name" value="PNPLA"/>
    <property type="match status" value="1"/>
</dbReference>
<dbReference type="InterPro" id="IPR002641">
    <property type="entry name" value="PNPLA_dom"/>
</dbReference>
<feature type="transmembrane region" description="Helical" evidence="3">
    <location>
        <begin position="435"/>
        <end position="456"/>
    </location>
</feature>
<dbReference type="RefSeq" id="WP_207367216.1">
    <property type="nucleotide sequence ID" value="NZ_JAFMYV010000016.1"/>
</dbReference>
<dbReference type="SUPFAM" id="SSF52151">
    <property type="entry name" value="FabD/lysophospholipase-like"/>
    <property type="match status" value="1"/>
</dbReference>
<accession>A0A939GKT0</accession>
<dbReference type="Gene3D" id="3.40.1090.10">
    <property type="entry name" value="Cytosolic phospholipase A2 catalytic domain"/>
    <property type="match status" value="1"/>
</dbReference>
<comment type="caution">
    <text evidence="5">The sequence shown here is derived from an EMBL/GenBank/DDBJ whole genome shotgun (WGS) entry which is preliminary data.</text>
</comment>
<dbReference type="Proteomes" id="UP000664034">
    <property type="component" value="Unassembled WGS sequence"/>
</dbReference>
<evidence type="ECO:0000256" key="3">
    <source>
        <dbReference type="SAM" id="Phobius"/>
    </source>
</evidence>
<keyword evidence="3" id="KW-0812">Transmembrane</keyword>
<feature type="active site" description="Proton acceptor" evidence="2">
    <location>
        <position position="774"/>
    </location>
</feature>
<evidence type="ECO:0000256" key="2">
    <source>
        <dbReference type="PROSITE-ProRule" id="PRU01161"/>
    </source>
</evidence>
<evidence type="ECO:0000313" key="6">
    <source>
        <dbReference type="Proteomes" id="UP000664034"/>
    </source>
</evidence>
<feature type="active site" description="Nucleophile" evidence="2">
    <location>
        <position position="575"/>
    </location>
</feature>
<dbReference type="EMBL" id="JAFMYV010000016">
    <property type="protein sequence ID" value="MBO0939688.1"/>
    <property type="molecule type" value="Genomic_DNA"/>
</dbReference>
<dbReference type="GO" id="GO:0016787">
    <property type="term" value="F:hydrolase activity"/>
    <property type="evidence" value="ECO:0007669"/>
    <property type="project" value="UniProtKB-UniRule"/>
</dbReference>
<keyword evidence="2" id="KW-0442">Lipid degradation</keyword>
<gene>
    <name evidence="5" type="ORF">J2I47_24285</name>
</gene>
<keyword evidence="1 2" id="KW-0443">Lipid metabolism</keyword>
<feature type="transmembrane region" description="Helical" evidence="3">
    <location>
        <begin position="254"/>
        <end position="274"/>
    </location>
</feature>
<feature type="transmembrane region" description="Helical" evidence="3">
    <location>
        <begin position="170"/>
        <end position="193"/>
    </location>
</feature>
<reference evidence="5" key="1">
    <citation type="submission" date="2021-03" db="EMBL/GenBank/DDBJ databases">
        <title>Fibrella sp. HMF5335 genome sequencing and assembly.</title>
        <authorList>
            <person name="Kang H."/>
            <person name="Kim H."/>
            <person name="Bae S."/>
            <person name="Joh K."/>
        </authorList>
    </citation>
    <scope>NUCLEOTIDE SEQUENCE</scope>
    <source>
        <strain evidence="5">HMF5335</strain>
    </source>
</reference>
<keyword evidence="6" id="KW-1185">Reference proteome</keyword>
<sequence>MELFTTWSDWLLARVSRFRVALLATTVSLACIYNYILLKCMQGESLHNLAHLFAAGDPETVQQVADGTPLRAALWLQVTELGFDTLLIPLYALSLLVYADDFTPKRATTTHQRWYLWVLNQVAHWLPPIIGLSALADVAENSCLTYWVSKQTMPVTQPVMYLIRAVKLDFIYLVAGYITLRFLMSALVIQFVADISRNLWYVFKAITLNKYIRCGVAMLRTVWPVCIVLIITYLFLNVMDQARDLLYSLINDLIYSICVFACLLLYAIVVWYSTRIIFILRDQRHLIEQVSDADPDADELTAMLTAKKDESTNWMHSLPAHRIIDSHTLRAFTRWTPVMLGMVPFFAFMAALSQLEQTMLHQLALVVEILVYVGIAYQVKNYVEGLDADDCNIHPHPVRDLLPIHRSMLGKALIGGIALVVLASLGWTNLFLSRFLGPIAIVFLALTMWALIASFFTYLDYRYKAPFTLICLLIMMFMNNNNHQIRTISNDKTSYFSKDATTHSIPAYFNTWLDQLLADRKREKANYGDEPIPVYLISTEGGGIRSAYWTATALQQLDSARPNFFRHVFAISGVSGGSVGATVFTAQYRDKLLARQKNDATTFSFDLDKFFARDYLSPLVTAMLIPDMLQKFSPVAINSVDRAQYLEDGWADAYEDVQQVSAPSPRQGQVVVGASRTMDSSFISLWANPATRYRIPVLFLNATQAETGRKGLLTPLVIQNDTHFDNVIDIQEDVYRHIALKTAASISARFPLVTPPATIRVVNEPAVDASNFVDGGYLDNSGTTTLMSILSSITSNDSLVAKMVANKVVFRIISMNNSVETAPNQQVKSLTGLYEVKAPLLAFFGSWDNSSDYRRYAVKEYARGFRFYGCPKDSTNRKLISEQLNSINLNRRVGVIPLGWDLSKQAEARIQEQARKLYLAFQQPGPYTDMLAGLPARNKSLILRDSTRAYTSIVKK</sequence>
<dbReference type="InterPro" id="IPR016035">
    <property type="entry name" value="Acyl_Trfase/lysoPLipase"/>
</dbReference>
<keyword evidence="3" id="KW-0472">Membrane</keyword>
<keyword evidence="3" id="KW-1133">Transmembrane helix</keyword>
<feature type="short sequence motif" description="GXSXG" evidence="2">
    <location>
        <begin position="573"/>
        <end position="577"/>
    </location>
</feature>
<protein>
    <submittedName>
        <fullName evidence="5">Patatin-like phospholipase family protein</fullName>
    </submittedName>
</protein>
<feature type="domain" description="PNPLA" evidence="4">
    <location>
        <begin position="538"/>
        <end position="787"/>
    </location>
</feature>
<evidence type="ECO:0000313" key="5">
    <source>
        <dbReference type="EMBL" id="MBO0939688.1"/>
    </source>
</evidence>